<evidence type="ECO:0000313" key="1">
    <source>
        <dbReference type="EMBL" id="SFV40602.1"/>
    </source>
</evidence>
<gene>
    <name evidence="1" type="ORF">LAC1533_1182</name>
</gene>
<dbReference type="Pfam" id="PF04816">
    <property type="entry name" value="TrmK"/>
    <property type="match status" value="1"/>
</dbReference>
<keyword evidence="1" id="KW-0808">Transferase</keyword>
<dbReference type="RefSeq" id="WP_010496005.1">
    <property type="nucleotide sequence ID" value="NZ_JQBK01000157.1"/>
</dbReference>
<protein>
    <submittedName>
        <fullName evidence="1">Putative tRNA-m1A22 methylase</fullName>
    </submittedName>
</protein>
<keyword evidence="1" id="KW-0489">Methyltransferase</keyword>
<name>A0A1K1KP11_9LACO</name>
<accession>A0A1K1KP11</accession>
<dbReference type="KEGG" id="laca:LAC1533_1182"/>
<dbReference type="Gene3D" id="1.10.287.1890">
    <property type="match status" value="1"/>
</dbReference>
<dbReference type="PANTHER" id="PTHR38451">
    <property type="entry name" value="TRNA (ADENINE(22)-N(1))-METHYLTRANSFERASE"/>
    <property type="match status" value="1"/>
</dbReference>
<reference evidence="2" key="1">
    <citation type="submission" date="2016-11" db="EMBL/GenBank/DDBJ databases">
        <authorList>
            <person name="Papadimitriou K."/>
        </authorList>
    </citation>
    <scope>NUCLEOTIDE SEQUENCE [LARGE SCALE GENOMIC DNA]</scope>
    <source>
        <strain evidence="2">ACA-DC 1533</strain>
    </source>
</reference>
<dbReference type="Gene3D" id="3.40.50.150">
    <property type="entry name" value="Vaccinia Virus protein VP39"/>
    <property type="match status" value="1"/>
</dbReference>
<proteinExistence type="predicted"/>
<dbReference type="AlphaFoldDB" id="A0A1K1KP11"/>
<dbReference type="PIRSF" id="PIRSF018637">
    <property type="entry name" value="TrmK"/>
    <property type="match status" value="1"/>
</dbReference>
<dbReference type="SUPFAM" id="SSF53335">
    <property type="entry name" value="S-adenosyl-L-methionine-dependent methyltransferases"/>
    <property type="match status" value="1"/>
</dbReference>
<dbReference type="InterPro" id="IPR006901">
    <property type="entry name" value="TrmK"/>
</dbReference>
<sequence>MDSNRLSQRLLHVAQHVPAGARLADIGSDHAYLPVYLAKKGCISYAIAGEVVKGPYQNATKIIEQENVQDVVHSRLADGLEAYSKEDRIDTITICGMGGPLIVSILSAAPEKLATHPLLILQPNVGTDAVRGWLEQNCYQITQEEILSEAGHIYEIIVAESVINVQKMSRDELFFGPFLMQRKEPAFIEKWTRELRREEKIFSALTTAKKENTVKYLEVKEKIKQIKGVLYHDNGQ</sequence>
<dbReference type="Proteomes" id="UP000190935">
    <property type="component" value="Chromosome I"/>
</dbReference>
<dbReference type="InterPro" id="IPR029063">
    <property type="entry name" value="SAM-dependent_MTases_sf"/>
</dbReference>
<dbReference type="OrthoDB" id="5881184at2"/>
<dbReference type="EMBL" id="LT630287">
    <property type="protein sequence ID" value="SFV40602.1"/>
    <property type="molecule type" value="Genomic_DNA"/>
</dbReference>
<dbReference type="GeneID" id="95349281"/>
<dbReference type="GO" id="GO:0160105">
    <property type="term" value="F:tRNA (adenine(22)-N1)-methyltransferase activity"/>
    <property type="evidence" value="ECO:0007669"/>
    <property type="project" value="InterPro"/>
</dbReference>
<dbReference type="GO" id="GO:0032259">
    <property type="term" value="P:methylation"/>
    <property type="evidence" value="ECO:0007669"/>
    <property type="project" value="UniProtKB-KW"/>
</dbReference>
<dbReference type="PANTHER" id="PTHR38451:SF1">
    <property type="entry name" value="TRNA (ADENINE(22)-N(1))-METHYLTRANSFERASE"/>
    <property type="match status" value="1"/>
</dbReference>
<evidence type="ECO:0000313" key="2">
    <source>
        <dbReference type="Proteomes" id="UP000190935"/>
    </source>
</evidence>
<organism evidence="1 2">
    <name type="scientific">Ligilactobacillus acidipiscis</name>
    <dbReference type="NCBI Taxonomy" id="89059"/>
    <lineage>
        <taxon>Bacteria</taxon>
        <taxon>Bacillati</taxon>
        <taxon>Bacillota</taxon>
        <taxon>Bacilli</taxon>
        <taxon>Lactobacillales</taxon>
        <taxon>Lactobacillaceae</taxon>
        <taxon>Ligilactobacillus</taxon>
    </lineage>
</organism>